<feature type="compositionally biased region" description="Acidic residues" evidence="1">
    <location>
        <begin position="118"/>
        <end position="127"/>
    </location>
</feature>
<feature type="region of interest" description="Disordered" evidence="1">
    <location>
        <begin position="147"/>
        <end position="199"/>
    </location>
</feature>
<protein>
    <submittedName>
        <fullName evidence="2">Uncharacterized protein</fullName>
    </submittedName>
</protein>
<evidence type="ECO:0000313" key="2">
    <source>
        <dbReference type="EMBL" id="QHT33084.1"/>
    </source>
</evidence>
<organism evidence="2">
    <name type="scientific">viral metagenome</name>
    <dbReference type="NCBI Taxonomy" id="1070528"/>
    <lineage>
        <taxon>unclassified sequences</taxon>
        <taxon>metagenomes</taxon>
        <taxon>organismal metagenomes</taxon>
    </lineage>
</organism>
<evidence type="ECO:0000256" key="1">
    <source>
        <dbReference type="SAM" id="MobiDB-lite"/>
    </source>
</evidence>
<proteinExistence type="predicted"/>
<feature type="region of interest" description="Disordered" evidence="1">
    <location>
        <begin position="99"/>
        <end position="127"/>
    </location>
</feature>
<dbReference type="EMBL" id="MN738957">
    <property type="protein sequence ID" value="QHT33084.1"/>
    <property type="molecule type" value="Genomic_DNA"/>
</dbReference>
<reference evidence="2" key="1">
    <citation type="journal article" date="2020" name="Nature">
        <title>Giant virus diversity and host interactions through global metagenomics.</title>
        <authorList>
            <person name="Schulz F."/>
            <person name="Roux S."/>
            <person name="Paez-Espino D."/>
            <person name="Jungbluth S."/>
            <person name="Walsh D.A."/>
            <person name="Denef V.J."/>
            <person name="McMahon K.D."/>
            <person name="Konstantinidis K.T."/>
            <person name="Eloe-Fadrosh E.A."/>
            <person name="Kyrpides N.C."/>
            <person name="Woyke T."/>
        </authorList>
    </citation>
    <scope>NUCLEOTIDE SEQUENCE</scope>
    <source>
        <strain evidence="2">GVMAG-M-3300009161-34</strain>
    </source>
</reference>
<feature type="compositionally biased region" description="Basic and acidic residues" evidence="1">
    <location>
        <begin position="105"/>
        <end position="117"/>
    </location>
</feature>
<accession>A0A6C0EV78</accession>
<feature type="compositionally biased region" description="Basic residues" evidence="1">
    <location>
        <begin position="187"/>
        <end position="199"/>
    </location>
</feature>
<dbReference type="AlphaFoldDB" id="A0A6C0EV78"/>
<sequence length="199" mass="22032">MDQVGGKGSILPLRASDLVFNRKSDGIMSCGYKISNALLNSTLNVQYGGGGGGSGSGHTHKERKTSEYDIKTAKLMEDLVVPSGLYYCHPITKHKVFNHKVSKQGKTDKKSKSHDSNDESGDNIDEDDVIDESLYDKLLELVSPESRRKYDKKTRKVRSTSAAVPKKSKIVKTDDTPLTGDNAKIKQQNKKTKKVRFVE</sequence>
<feature type="compositionally biased region" description="Basic residues" evidence="1">
    <location>
        <begin position="149"/>
        <end position="158"/>
    </location>
</feature>
<name>A0A6C0EV78_9ZZZZ</name>